<dbReference type="Proteomes" id="UP000325440">
    <property type="component" value="Unassembled WGS sequence"/>
</dbReference>
<reference evidence="2 3" key="1">
    <citation type="submission" date="2019-08" db="EMBL/GenBank/DDBJ databases">
        <authorList>
            <person name="Alioto T."/>
            <person name="Alioto T."/>
            <person name="Gomez Garrido J."/>
        </authorList>
    </citation>
    <scope>NUCLEOTIDE SEQUENCE [LARGE SCALE GENOMIC DNA]</scope>
</reference>
<dbReference type="InterPro" id="IPR039258">
    <property type="entry name" value="ZNF511"/>
</dbReference>
<dbReference type="PANTHER" id="PTHR21354">
    <property type="entry name" value="ZINC FINGER PROTEIN 511"/>
    <property type="match status" value="1"/>
</dbReference>
<proteinExistence type="predicted"/>
<dbReference type="PROSITE" id="PS00028">
    <property type="entry name" value="ZINC_FINGER_C2H2_1"/>
    <property type="match status" value="2"/>
</dbReference>
<protein>
    <submittedName>
        <fullName evidence="2">Zinc finger C2H2-type</fullName>
    </submittedName>
</protein>
<dbReference type="EMBL" id="CABPRJ010000496">
    <property type="protein sequence ID" value="VVC29618.1"/>
    <property type="molecule type" value="Genomic_DNA"/>
</dbReference>
<keyword evidence="3" id="KW-1185">Reference proteome</keyword>
<feature type="domain" description="C2H2-type" evidence="1">
    <location>
        <begin position="55"/>
        <end position="78"/>
    </location>
</feature>
<evidence type="ECO:0000313" key="3">
    <source>
        <dbReference type="Proteomes" id="UP000325440"/>
    </source>
</evidence>
<evidence type="ECO:0000259" key="1">
    <source>
        <dbReference type="PROSITE" id="PS00028"/>
    </source>
</evidence>
<accession>A0A5E4MDQ6</accession>
<feature type="domain" description="C2H2-type" evidence="1">
    <location>
        <begin position="82"/>
        <end position="103"/>
    </location>
</feature>
<gene>
    <name evidence="2" type="ORF">CINCED_3A003978</name>
</gene>
<dbReference type="AlphaFoldDB" id="A0A5E4MDQ6"/>
<name>A0A5E4MDQ6_9HEMI</name>
<dbReference type="SMART" id="SM00355">
    <property type="entry name" value="ZnF_C2H2"/>
    <property type="match status" value="3"/>
</dbReference>
<evidence type="ECO:0000313" key="2">
    <source>
        <dbReference type="EMBL" id="VVC29618.1"/>
    </source>
</evidence>
<dbReference type="InterPro" id="IPR013087">
    <property type="entry name" value="Znf_C2H2_type"/>
</dbReference>
<organism evidence="2 3">
    <name type="scientific">Cinara cedri</name>
    <dbReference type="NCBI Taxonomy" id="506608"/>
    <lineage>
        <taxon>Eukaryota</taxon>
        <taxon>Metazoa</taxon>
        <taxon>Ecdysozoa</taxon>
        <taxon>Arthropoda</taxon>
        <taxon>Hexapoda</taxon>
        <taxon>Insecta</taxon>
        <taxon>Pterygota</taxon>
        <taxon>Neoptera</taxon>
        <taxon>Paraneoptera</taxon>
        <taxon>Hemiptera</taxon>
        <taxon>Sternorrhyncha</taxon>
        <taxon>Aphidomorpha</taxon>
        <taxon>Aphidoidea</taxon>
        <taxon>Aphididae</taxon>
        <taxon>Lachninae</taxon>
        <taxon>Cinara</taxon>
    </lineage>
</organism>
<dbReference type="PANTHER" id="PTHR21354:SF0">
    <property type="entry name" value="ZINC FINGER PROTEIN 511"/>
    <property type="match status" value="1"/>
</dbReference>
<dbReference type="OrthoDB" id="18440at2759"/>
<sequence>MDKLQQIIACGTGHKRLDDDLFKTVDELLRIYRREGIFEIEEQVNEPEKTTEFKCRVHGCKKDFTSLSAYDSHYNSNHRFTCIYCRKLLQSAHFLDMHLSETHDNFFLASSNKKPMYKCFTETCDILFWNSVERNDHCIQIHKIPKTFLQQFKTKKNKKPKPEKIAQPSGLEAISDLSMVVD</sequence>